<dbReference type="Proteomes" id="UP001500063">
    <property type="component" value="Unassembled WGS sequence"/>
</dbReference>
<comment type="caution">
    <text evidence="3">The sequence shown here is derived from an EMBL/GenBank/DDBJ whole genome shotgun (WGS) entry which is preliminary data.</text>
</comment>
<reference evidence="3 4" key="1">
    <citation type="journal article" date="2019" name="Int. J. Syst. Evol. Microbiol.">
        <title>The Global Catalogue of Microorganisms (GCM) 10K type strain sequencing project: providing services to taxonomists for standard genome sequencing and annotation.</title>
        <authorList>
            <consortium name="The Broad Institute Genomics Platform"/>
            <consortium name="The Broad Institute Genome Sequencing Center for Infectious Disease"/>
            <person name="Wu L."/>
            <person name="Ma J."/>
        </authorList>
    </citation>
    <scope>NUCLEOTIDE SEQUENCE [LARGE SCALE GENOMIC DNA]</scope>
    <source>
        <strain evidence="3 4">JCM 4565</strain>
    </source>
</reference>
<organism evidence="3 4">
    <name type="scientific">Streptomyces blastmyceticus</name>
    <dbReference type="NCBI Taxonomy" id="68180"/>
    <lineage>
        <taxon>Bacteria</taxon>
        <taxon>Bacillati</taxon>
        <taxon>Actinomycetota</taxon>
        <taxon>Actinomycetes</taxon>
        <taxon>Kitasatosporales</taxon>
        <taxon>Streptomycetaceae</taxon>
        <taxon>Streptomyces</taxon>
    </lineage>
</organism>
<proteinExistence type="predicted"/>
<feature type="region of interest" description="Disordered" evidence="1">
    <location>
        <begin position="32"/>
        <end position="55"/>
    </location>
</feature>
<dbReference type="PROSITE" id="PS51257">
    <property type="entry name" value="PROKAR_LIPOPROTEIN"/>
    <property type="match status" value="1"/>
</dbReference>
<evidence type="ECO:0000256" key="2">
    <source>
        <dbReference type="SAM" id="SignalP"/>
    </source>
</evidence>
<feature type="signal peptide" evidence="2">
    <location>
        <begin position="1"/>
        <end position="29"/>
    </location>
</feature>
<accession>A0ABN0XUI7</accession>
<dbReference type="EMBL" id="BAAABW010000029">
    <property type="protein sequence ID" value="GAA0373304.1"/>
    <property type="molecule type" value="Genomic_DNA"/>
</dbReference>
<keyword evidence="4" id="KW-1185">Reference proteome</keyword>
<evidence type="ECO:0000313" key="3">
    <source>
        <dbReference type="EMBL" id="GAA0373304.1"/>
    </source>
</evidence>
<evidence type="ECO:0000313" key="4">
    <source>
        <dbReference type="Proteomes" id="UP001500063"/>
    </source>
</evidence>
<feature type="chain" id="PRO_5046099726" description="Lipoprotein" evidence="2">
    <location>
        <begin position="30"/>
        <end position="254"/>
    </location>
</feature>
<protein>
    <recommendedName>
        <fullName evidence="5">Lipoprotein</fullName>
    </recommendedName>
</protein>
<evidence type="ECO:0008006" key="5">
    <source>
        <dbReference type="Google" id="ProtNLM"/>
    </source>
</evidence>
<gene>
    <name evidence="3" type="ORF">GCM10010319_59530</name>
</gene>
<keyword evidence="2" id="KW-0732">Signal</keyword>
<name>A0ABN0XUI7_9ACTN</name>
<sequence>MEEWAVKSHVAVRLISIALALCASLTACGGSSPSKDAAADAPPVPAGIPAPNTGIDRDALKIRSTNLLMRNTSFHASGTTTALGGGSQEMWSDPEQGLRLKATSSETGQSGEMLCKEGTTYTSAPLLADSLRQSGQNITLPPDLTDVYVLGTPGQQGCSSFYAIAETAKADPAQDGSVNGVKTYAVAAASGPTSDVYRIAAEEKPYLLQLRSSRDGRTSTTTYDSFGDKFTINVPSDDKTMTMNEFRRRASGRS</sequence>
<feature type="compositionally biased region" description="Low complexity" evidence="1">
    <location>
        <begin position="32"/>
        <end position="41"/>
    </location>
</feature>
<evidence type="ECO:0000256" key="1">
    <source>
        <dbReference type="SAM" id="MobiDB-lite"/>
    </source>
</evidence>